<dbReference type="AlphaFoldDB" id="A0A6G1FQ98"/>
<accession>A0A6G1FQ98</accession>
<sequence>MVTSTMRVDPARPVCLFRHLSLQCFMTQAQPGPRVSAERTMQRCKLTVCLPSRTCEHRSCGSSLLLILLTAWVNMTSIPMTNVEKAGPWAQSKTLRPGPAEYEQSVLFSVLLAIDSISFNHNIYGIDVP</sequence>
<dbReference type="RefSeq" id="XP_033529636.1">
    <property type="nucleotide sequence ID" value="XM_033674779.1"/>
</dbReference>
<reference evidence="3" key="2">
    <citation type="submission" date="2020-04" db="EMBL/GenBank/DDBJ databases">
        <authorList>
            <consortium name="NCBI Genome Project"/>
        </authorList>
    </citation>
    <scope>NUCLEOTIDE SEQUENCE</scope>
    <source>
        <strain evidence="3">CBS 781.70</strain>
    </source>
</reference>
<evidence type="ECO:0000313" key="3">
    <source>
        <dbReference type="RefSeq" id="XP_033529636.1"/>
    </source>
</evidence>
<keyword evidence="2" id="KW-1185">Reference proteome</keyword>
<dbReference type="GeneID" id="54415349"/>
<organism evidence="1">
    <name type="scientific">Eremomyces bilateralis CBS 781.70</name>
    <dbReference type="NCBI Taxonomy" id="1392243"/>
    <lineage>
        <taxon>Eukaryota</taxon>
        <taxon>Fungi</taxon>
        <taxon>Dikarya</taxon>
        <taxon>Ascomycota</taxon>
        <taxon>Pezizomycotina</taxon>
        <taxon>Dothideomycetes</taxon>
        <taxon>Dothideomycetes incertae sedis</taxon>
        <taxon>Eremomycetales</taxon>
        <taxon>Eremomycetaceae</taxon>
        <taxon>Eremomyces</taxon>
    </lineage>
</organism>
<dbReference type="EMBL" id="ML975194">
    <property type="protein sequence ID" value="KAF1808005.1"/>
    <property type="molecule type" value="Genomic_DNA"/>
</dbReference>
<proteinExistence type="predicted"/>
<name>A0A6G1FQ98_9PEZI</name>
<reference evidence="1 3" key="1">
    <citation type="submission" date="2020-01" db="EMBL/GenBank/DDBJ databases">
        <authorList>
            <consortium name="DOE Joint Genome Institute"/>
            <person name="Haridas S."/>
            <person name="Albert R."/>
            <person name="Binder M."/>
            <person name="Bloem J."/>
            <person name="Labutti K."/>
            <person name="Salamov A."/>
            <person name="Andreopoulos B."/>
            <person name="Baker S.E."/>
            <person name="Barry K."/>
            <person name="Bills G."/>
            <person name="Bluhm B.H."/>
            <person name="Cannon C."/>
            <person name="Castanera R."/>
            <person name="Culley D.E."/>
            <person name="Daum C."/>
            <person name="Ezra D."/>
            <person name="Gonzalez J.B."/>
            <person name="Henrissat B."/>
            <person name="Kuo A."/>
            <person name="Liang C."/>
            <person name="Lipzen A."/>
            <person name="Lutzoni F."/>
            <person name="Magnuson J."/>
            <person name="Mondo S."/>
            <person name="Nolan M."/>
            <person name="Ohm R."/>
            <person name="Pangilinan J."/>
            <person name="Park H.-J."/>
            <person name="Ramirez L."/>
            <person name="Alfaro M."/>
            <person name="Sun H."/>
            <person name="Tritt A."/>
            <person name="Yoshinaga Y."/>
            <person name="Zwiers L.-H."/>
            <person name="Turgeon B.G."/>
            <person name="Goodwin S.B."/>
            <person name="Spatafora J.W."/>
            <person name="Crous P.W."/>
            <person name="Grigoriev I.V."/>
        </authorList>
    </citation>
    <scope>NUCLEOTIDE SEQUENCE</scope>
    <source>
        <strain evidence="1 3">CBS 781.70</strain>
    </source>
</reference>
<gene>
    <name evidence="1 3" type="ORF">P152DRAFT_259250</name>
</gene>
<reference evidence="3" key="3">
    <citation type="submission" date="2025-04" db="UniProtKB">
        <authorList>
            <consortium name="RefSeq"/>
        </authorList>
    </citation>
    <scope>IDENTIFICATION</scope>
    <source>
        <strain evidence="3">CBS 781.70</strain>
    </source>
</reference>
<protein>
    <submittedName>
        <fullName evidence="1 3">Uncharacterized protein</fullName>
    </submittedName>
</protein>
<evidence type="ECO:0000313" key="2">
    <source>
        <dbReference type="Proteomes" id="UP000504638"/>
    </source>
</evidence>
<dbReference type="Proteomes" id="UP000504638">
    <property type="component" value="Unplaced"/>
</dbReference>
<evidence type="ECO:0000313" key="1">
    <source>
        <dbReference type="EMBL" id="KAF1808005.1"/>
    </source>
</evidence>